<dbReference type="RefSeq" id="WP_015757372.1">
    <property type="nucleotide sequence ID" value="NC_013216.1"/>
</dbReference>
<keyword evidence="1" id="KW-0472">Membrane</keyword>
<dbReference type="PANTHER" id="PTHR43471:SF10">
    <property type="entry name" value="SLL1107 PROTEIN"/>
    <property type="match status" value="1"/>
</dbReference>
<feature type="transmembrane region" description="Helical" evidence="1">
    <location>
        <begin position="105"/>
        <end position="131"/>
    </location>
</feature>
<dbReference type="GO" id="GO:0005886">
    <property type="term" value="C:plasma membrane"/>
    <property type="evidence" value="ECO:0007669"/>
    <property type="project" value="UniProtKB-SubCell"/>
</dbReference>
<accession>C8VXK5</accession>
<feature type="transmembrane region" description="Helical" evidence="1">
    <location>
        <begin position="59"/>
        <end position="84"/>
    </location>
</feature>
<dbReference type="GO" id="GO:0140359">
    <property type="term" value="F:ABC-type transporter activity"/>
    <property type="evidence" value="ECO:0007669"/>
    <property type="project" value="InterPro"/>
</dbReference>
<gene>
    <name evidence="2" type="ordered locus">Dtox_1808</name>
</gene>
<evidence type="ECO:0000313" key="3">
    <source>
        <dbReference type="Proteomes" id="UP000002217"/>
    </source>
</evidence>
<feature type="transmembrane region" description="Helical" evidence="1">
    <location>
        <begin position="17"/>
        <end position="39"/>
    </location>
</feature>
<dbReference type="HOGENOM" id="CLU_081568_0_0_9"/>
<dbReference type="KEGG" id="dae:Dtox_1808"/>
<reference evidence="2 3" key="1">
    <citation type="journal article" date="2009" name="Stand. Genomic Sci.">
        <title>Complete genome sequence of Desulfotomaculum acetoxidans type strain (5575).</title>
        <authorList>
            <person name="Spring S."/>
            <person name="Lapidus A."/>
            <person name="Schroder M."/>
            <person name="Gleim D."/>
            <person name="Sims D."/>
            <person name="Meincke L."/>
            <person name="Glavina Del Rio T."/>
            <person name="Tice H."/>
            <person name="Copeland A."/>
            <person name="Cheng J.F."/>
            <person name="Lucas S."/>
            <person name="Chen F."/>
            <person name="Nolan M."/>
            <person name="Bruce D."/>
            <person name="Goodwin L."/>
            <person name="Pitluck S."/>
            <person name="Ivanova N."/>
            <person name="Mavromatis K."/>
            <person name="Mikhailova N."/>
            <person name="Pati A."/>
            <person name="Chen A."/>
            <person name="Palaniappan K."/>
            <person name="Land M."/>
            <person name="Hauser L."/>
            <person name="Chang Y.J."/>
            <person name="Jeffries C.D."/>
            <person name="Chain P."/>
            <person name="Saunders E."/>
            <person name="Brettin T."/>
            <person name="Detter J.C."/>
            <person name="Goker M."/>
            <person name="Bristow J."/>
            <person name="Eisen J.A."/>
            <person name="Markowitz V."/>
            <person name="Hugenholtz P."/>
            <person name="Kyrpides N.C."/>
            <person name="Klenk H.P."/>
            <person name="Han C."/>
        </authorList>
    </citation>
    <scope>NUCLEOTIDE SEQUENCE [LARGE SCALE GENOMIC DNA]</scope>
    <source>
        <strain evidence="3">ATCC 49208 / DSM 771 / VKM B-1644</strain>
    </source>
</reference>
<evidence type="ECO:0000256" key="1">
    <source>
        <dbReference type="SAM" id="Phobius"/>
    </source>
</evidence>
<feature type="transmembrane region" description="Helical" evidence="1">
    <location>
        <begin position="252"/>
        <end position="272"/>
    </location>
</feature>
<keyword evidence="1" id="KW-1133">Transmembrane helix</keyword>
<sequence length="277" mass="29882">MITIAAITFREVLRKKVLLTTLLLAVAFFALYGTGLYHVNKDYHSAPTMLKNVLMPQLYLVGLYFGNFIIAFLAIFSSVGTISTEVENGTMHAILSRPISRSHIVLGKFGGYAGMLTVGAAVFFAAVTLLINIITGFHLPNAALLVALALFCFQPLLLLALAVMGTTFLPTLSNGVALFSLYAVGTIGGIIEQIGNMARSETLTNIGIVSSLLIPTDAMYRKLTCVIAQAANSPLISTQMGPFGSQSEPSHWMIVYSICYFMSVLLIAVLVFSRRDV</sequence>
<dbReference type="AlphaFoldDB" id="C8VXK5"/>
<dbReference type="PANTHER" id="PTHR43471">
    <property type="entry name" value="ABC TRANSPORTER PERMEASE"/>
    <property type="match status" value="1"/>
</dbReference>
<dbReference type="OrthoDB" id="5146022at2"/>
<evidence type="ECO:0000313" key="2">
    <source>
        <dbReference type="EMBL" id="ACV62661.1"/>
    </source>
</evidence>
<name>C8VXK5_DESAS</name>
<keyword evidence="3" id="KW-1185">Reference proteome</keyword>
<dbReference type="eggNOG" id="COG1277">
    <property type="taxonomic scope" value="Bacteria"/>
</dbReference>
<protein>
    <recommendedName>
        <fullName evidence="4">ABC transporter permease</fullName>
    </recommendedName>
</protein>
<feature type="transmembrane region" description="Helical" evidence="1">
    <location>
        <begin position="176"/>
        <end position="195"/>
    </location>
</feature>
<keyword evidence="1" id="KW-0812">Transmembrane</keyword>
<dbReference type="STRING" id="485916.Dtox_1808"/>
<proteinExistence type="predicted"/>
<feature type="transmembrane region" description="Helical" evidence="1">
    <location>
        <begin position="143"/>
        <end position="164"/>
    </location>
</feature>
<dbReference type="EMBL" id="CP001720">
    <property type="protein sequence ID" value="ACV62661.1"/>
    <property type="molecule type" value="Genomic_DNA"/>
</dbReference>
<dbReference type="Pfam" id="PF12679">
    <property type="entry name" value="ABC2_membrane_2"/>
    <property type="match status" value="1"/>
</dbReference>
<evidence type="ECO:0008006" key="4">
    <source>
        <dbReference type="Google" id="ProtNLM"/>
    </source>
</evidence>
<dbReference type="Proteomes" id="UP000002217">
    <property type="component" value="Chromosome"/>
</dbReference>
<organism evidence="2 3">
    <name type="scientific">Desulfofarcimen acetoxidans (strain ATCC 49208 / DSM 771 / KCTC 5769 / VKM B-1644 / 5575)</name>
    <name type="common">Desulfotomaculum acetoxidans</name>
    <dbReference type="NCBI Taxonomy" id="485916"/>
    <lineage>
        <taxon>Bacteria</taxon>
        <taxon>Bacillati</taxon>
        <taxon>Bacillota</taxon>
        <taxon>Clostridia</taxon>
        <taxon>Eubacteriales</taxon>
        <taxon>Peptococcaceae</taxon>
        <taxon>Desulfofarcimen</taxon>
    </lineage>
</organism>